<dbReference type="AlphaFoldDB" id="A0A1D2V8S4"/>
<dbReference type="EMBL" id="KV454496">
    <property type="protein sequence ID" value="ODV57999.1"/>
    <property type="molecule type" value="Genomic_DNA"/>
</dbReference>
<name>A0A1D2V8S4_9ASCO</name>
<evidence type="ECO:0000313" key="2">
    <source>
        <dbReference type="Proteomes" id="UP000095038"/>
    </source>
</evidence>
<accession>A0A1D2V8S4</accession>
<keyword evidence="2" id="KW-1185">Reference proteome</keyword>
<dbReference type="Proteomes" id="UP000095038">
    <property type="component" value="Unassembled WGS sequence"/>
</dbReference>
<dbReference type="InParanoid" id="A0A1D2V8S4"/>
<gene>
    <name evidence="1" type="ORF">ASCRUDRAFT_10606</name>
</gene>
<organism evidence="1 2">
    <name type="scientific">Ascoidea rubescens DSM 1968</name>
    <dbReference type="NCBI Taxonomy" id="1344418"/>
    <lineage>
        <taxon>Eukaryota</taxon>
        <taxon>Fungi</taxon>
        <taxon>Dikarya</taxon>
        <taxon>Ascomycota</taxon>
        <taxon>Saccharomycotina</taxon>
        <taxon>Saccharomycetes</taxon>
        <taxon>Ascoideaceae</taxon>
        <taxon>Ascoidea</taxon>
    </lineage>
</organism>
<proteinExistence type="predicted"/>
<dbReference type="GeneID" id="30962273"/>
<dbReference type="RefSeq" id="XP_020044306.1">
    <property type="nucleotide sequence ID" value="XM_020188637.1"/>
</dbReference>
<protein>
    <submittedName>
        <fullName evidence="1">Uncharacterized protein</fullName>
    </submittedName>
</protein>
<evidence type="ECO:0000313" key="1">
    <source>
        <dbReference type="EMBL" id="ODV57999.1"/>
    </source>
</evidence>
<sequence length="110" mass="12647">MAKFPIKQQIRYDDTVLFCAIVDLNMFRRTNKVHNTPSSLRSKIPIVKWRDQLIARGDENNTTARTSNMLATNAVNPFNNDDEKDNRYIDITAEDETTDHFGGNDLNSIE</sequence>
<reference evidence="2" key="1">
    <citation type="submission" date="2016-05" db="EMBL/GenBank/DDBJ databases">
        <title>Comparative genomics of biotechnologically important yeasts.</title>
        <authorList>
            <consortium name="DOE Joint Genome Institute"/>
            <person name="Riley R."/>
            <person name="Haridas S."/>
            <person name="Wolfe K.H."/>
            <person name="Lopes M.R."/>
            <person name="Hittinger C.T."/>
            <person name="Goker M."/>
            <person name="Salamov A."/>
            <person name="Wisecaver J."/>
            <person name="Long T.M."/>
            <person name="Aerts A.L."/>
            <person name="Barry K."/>
            <person name="Choi C."/>
            <person name="Clum A."/>
            <person name="Coughlan A.Y."/>
            <person name="Deshpande S."/>
            <person name="Douglass A.P."/>
            <person name="Hanson S.J."/>
            <person name="Klenk H.-P."/>
            <person name="Labutti K."/>
            <person name="Lapidus A."/>
            <person name="Lindquist E."/>
            <person name="Lipzen A."/>
            <person name="Meier-Kolthoff J.P."/>
            <person name="Ohm R.A."/>
            <person name="Otillar R.P."/>
            <person name="Pangilinan J."/>
            <person name="Peng Y."/>
            <person name="Rokas A."/>
            <person name="Rosa C.A."/>
            <person name="Scheuner C."/>
            <person name="Sibirny A.A."/>
            <person name="Slot J.C."/>
            <person name="Stielow J.B."/>
            <person name="Sun H."/>
            <person name="Kurtzman C.P."/>
            <person name="Blackwell M."/>
            <person name="Grigoriev I.V."/>
            <person name="Jeffries T.W."/>
        </authorList>
    </citation>
    <scope>NUCLEOTIDE SEQUENCE [LARGE SCALE GENOMIC DNA]</scope>
    <source>
        <strain evidence="2">DSM 1968</strain>
    </source>
</reference>